<keyword evidence="2" id="KW-0812">Transmembrane</keyword>
<feature type="region of interest" description="Disordered" evidence="1">
    <location>
        <begin position="799"/>
        <end position="836"/>
    </location>
</feature>
<dbReference type="EMBL" id="LGRX02008692">
    <property type="protein sequence ID" value="KAK3272969.1"/>
    <property type="molecule type" value="Genomic_DNA"/>
</dbReference>
<feature type="transmembrane region" description="Helical" evidence="2">
    <location>
        <begin position="193"/>
        <end position="214"/>
    </location>
</feature>
<feature type="transmembrane region" description="Helical" evidence="2">
    <location>
        <begin position="221"/>
        <end position="245"/>
    </location>
</feature>
<feature type="non-terminal residue" evidence="3">
    <location>
        <position position="1"/>
    </location>
</feature>
<accession>A0AAE0G7E6</accession>
<gene>
    <name evidence="3" type="ORF">CYMTET_18760</name>
</gene>
<keyword evidence="2" id="KW-1133">Transmembrane helix</keyword>
<dbReference type="Proteomes" id="UP001190700">
    <property type="component" value="Unassembled WGS sequence"/>
</dbReference>
<organism evidence="3 4">
    <name type="scientific">Cymbomonas tetramitiformis</name>
    <dbReference type="NCBI Taxonomy" id="36881"/>
    <lineage>
        <taxon>Eukaryota</taxon>
        <taxon>Viridiplantae</taxon>
        <taxon>Chlorophyta</taxon>
        <taxon>Pyramimonadophyceae</taxon>
        <taxon>Pyramimonadales</taxon>
        <taxon>Pyramimonadaceae</taxon>
        <taxon>Cymbomonas</taxon>
    </lineage>
</organism>
<proteinExistence type="predicted"/>
<keyword evidence="4" id="KW-1185">Reference proteome</keyword>
<evidence type="ECO:0000313" key="4">
    <source>
        <dbReference type="Proteomes" id="UP001190700"/>
    </source>
</evidence>
<name>A0AAE0G7E6_9CHLO</name>
<sequence>RERRREGGAERMHECAGEATCADVYSRHLCTVHDSCLESFDLASGPDWETAALTALGLTLFPLVLRDLPALLDVGFFQRVLPTDFFQRSSMYFEALQMQIGCAVGVVARAACGLWRRGPRAWYAQGFLQWQTRVRRRSAFTGYQELEGAEALRDVRRPKEPLSVAKQSSDHNAVKRCAELLTLNDLAFYTRSAAISSLSLWLCVHFGTWVHYLGGRSGENWVIFTFILAILMDGAISPIVTYGIWFCRHLCVCRLPSLQKHVNRMINELRLGFAWGGEYVLVTVKLLGICLKDVRGTRETTLQWHQQRNIDRMLASGAEQQLYTQPNDEELTELYASDHKMICSTQLDLKAWGTHRPTAQQQKKTKVDRLQLPLTETETETLRQTLDAACTKELQDELQEAIYSIKMSTTARPYEMREWEQWEREQKKMAVKEARKCIKEHEANRKQKTRLKMGGWLEVGNHGYQHKYATDRDLMGELSTSSGAFVDDLIILTRLVTGIEVQLKKLAAFGDWSGLHRNTDKSKITGVEHGKRNIREDRHKGIKCGSQTLKVLKAGEAYKYLGVHLDMLGNWKEEKSKALQEVRRRIEALLATPLTQRQKEYSLKSAVLGKFRYGLHLGICTHGEIQKVENQLGAALKRIYGLPANGTPNEFTTEEKEEYGLGLQSLQATYAQEVYSGLADAVQSEEGKGVQMGYDKRERNLQTRQRMSQVSRSTAGLLERHFQQRGHSEKSEIMKMGLQTQTNTLKKMNALNGYGVHVQGVGNDLMRELAKETLPIMKRLEKARRVYTGAEMEGTARRTKYQRRMGEEYRDPQEQPMTLGSEKLRGECERHKGNEN</sequence>
<evidence type="ECO:0000256" key="1">
    <source>
        <dbReference type="SAM" id="MobiDB-lite"/>
    </source>
</evidence>
<protein>
    <submittedName>
        <fullName evidence="3">Uncharacterized protein</fullName>
    </submittedName>
</protein>
<reference evidence="3 4" key="1">
    <citation type="journal article" date="2015" name="Genome Biol. Evol.">
        <title>Comparative Genomics of a Bacterivorous Green Alga Reveals Evolutionary Causalities and Consequences of Phago-Mixotrophic Mode of Nutrition.</title>
        <authorList>
            <person name="Burns J.A."/>
            <person name="Paasch A."/>
            <person name="Narechania A."/>
            <person name="Kim E."/>
        </authorList>
    </citation>
    <scope>NUCLEOTIDE SEQUENCE [LARGE SCALE GENOMIC DNA]</scope>
    <source>
        <strain evidence="3 4">PLY_AMNH</strain>
    </source>
</reference>
<evidence type="ECO:0000313" key="3">
    <source>
        <dbReference type="EMBL" id="KAK3272969.1"/>
    </source>
</evidence>
<comment type="caution">
    <text evidence="3">The sequence shown here is derived from an EMBL/GenBank/DDBJ whole genome shotgun (WGS) entry which is preliminary data.</text>
</comment>
<feature type="compositionally biased region" description="Basic and acidic residues" evidence="1">
    <location>
        <begin position="804"/>
        <end position="813"/>
    </location>
</feature>
<dbReference type="AlphaFoldDB" id="A0AAE0G7E6"/>
<feature type="compositionally biased region" description="Basic and acidic residues" evidence="1">
    <location>
        <begin position="822"/>
        <end position="836"/>
    </location>
</feature>
<keyword evidence="2" id="KW-0472">Membrane</keyword>
<evidence type="ECO:0000256" key="2">
    <source>
        <dbReference type="SAM" id="Phobius"/>
    </source>
</evidence>